<dbReference type="Proteomes" id="UP000825679">
    <property type="component" value="Chromosome"/>
</dbReference>
<gene>
    <name evidence="1" type="ORF">K4H28_05880</name>
</gene>
<keyword evidence="2" id="KW-1185">Reference proteome</keyword>
<evidence type="ECO:0000313" key="2">
    <source>
        <dbReference type="Proteomes" id="UP000825679"/>
    </source>
</evidence>
<organism evidence="1 2">
    <name type="scientific">Deefgea tanakiae</name>
    <dbReference type="NCBI Taxonomy" id="2865840"/>
    <lineage>
        <taxon>Bacteria</taxon>
        <taxon>Pseudomonadati</taxon>
        <taxon>Pseudomonadota</taxon>
        <taxon>Betaproteobacteria</taxon>
        <taxon>Neisseriales</taxon>
        <taxon>Chitinibacteraceae</taxon>
        <taxon>Deefgea</taxon>
    </lineage>
</organism>
<accession>A0ABX8Z8M5</accession>
<protein>
    <submittedName>
        <fullName evidence="1">Uncharacterized protein</fullName>
    </submittedName>
</protein>
<dbReference type="RefSeq" id="WP_221007446.1">
    <property type="nucleotide sequence ID" value="NZ_CP081150.1"/>
</dbReference>
<name>A0ABX8Z8M5_9NEIS</name>
<reference evidence="1 2" key="1">
    <citation type="submission" date="2021-08" db="EMBL/GenBank/DDBJ databases">
        <title>complete genome sequencing of Deefgea sp. D25.</title>
        <authorList>
            <person name="Bae J.-W."/>
            <person name="Gim D.-H."/>
        </authorList>
    </citation>
    <scope>NUCLEOTIDE SEQUENCE [LARGE SCALE GENOMIC DNA]</scope>
    <source>
        <strain evidence="1 2">D25</strain>
    </source>
</reference>
<evidence type="ECO:0000313" key="1">
    <source>
        <dbReference type="EMBL" id="QZA78927.1"/>
    </source>
</evidence>
<sequence length="54" mass="6424">MESYVEYRIKKLSGRLYFITDPDERRKTIEEIEHLKSLSKNNASDLILLLNRIA</sequence>
<proteinExistence type="predicted"/>
<dbReference type="EMBL" id="CP081150">
    <property type="protein sequence ID" value="QZA78927.1"/>
    <property type="molecule type" value="Genomic_DNA"/>
</dbReference>